<reference evidence="4 5" key="1">
    <citation type="journal article" date="2016" name="Fungal Biol.">
        <title>The genome of Xylona heveae provides a window into fungal endophytism.</title>
        <authorList>
            <person name="Gazis R."/>
            <person name="Kuo A."/>
            <person name="Riley R."/>
            <person name="LaButti K."/>
            <person name="Lipzen A."/>
            <person name="Lin J."/>
            <person name="Amirebrahimi M."/>
            <person name="Hesse C.N."/>
            <person name="Spatafora J.W."/>
            <person name="Henrissat B."/>
            <person name="Hainaut M."/>
            <person name="Grigoriev I.V."/>
            <person name="Hibbett D.S."/>
        </authorList>
    </citation>
    <scope>NUCLEOTIDE SEQUENCE [LARGE SCALE GENOMIC DNA]</scope>
    <source>
        <strain evidence="4 5">TC161</strain>
    </source>
</reference>
<dbReference type="InParanoid" id="A0A165J2L0"/>
<dbReference type="Proteomes" id="UP000076632">
    <property type="component" value="Unassembled WGS sequence"/>
</dbReference>
<keyword evidence="3" id="KW-0732">Signal</keyword>
<dbReference type="RefSeq" id="XP_018191199.1">
    <property type="nucleotide sequence ID" value="XM_018336873.1"/>
</dbReference>
<evidence type="ECO:0000313" key="5">
    <source>
        <dbReference type="Proteomes" id="UP000076632"/>
    </source>
</evidence>
<keyword evidence="2" id="KW-0472">Membrane</keyword>
<evidence type="ECO:0000256" key="2">
    <source>
        <dbReference type="SAM" id="Phobius"/>
    </source>
</evidence>
<dbReference type="SUPFAM" id="SSF51695">
    <property type="entry name" value="PLC-like phosphodiesterases"/>
    <property type="match status" value="1"/>
</dbReference>
<feature type="chain" id="PRO_5007859715" evidence="3">
    <location>
        <begin position="24"/>
        <end position="479"/>
    </location>
</feature>
<evidence type="ECO:0000256" key="1">
    <source>
        <dbReference type="SAM" id="MobiDB-lite"/>
    </source>
</evidence>
<dbReference type="GO" id="GO:0006629">
    <property type="term" value="P:lipid metabolic process"/>
    <property type="evidence" value="ECO:0007669"/>
    <property type="project" value="InterPro"/>
</dbReference>
<proteinExistence type="predicted"/>
<keyword evidence="2" id="KW-1133">Transmembrane helix</keyword>
<feature type="region of interest" description="Disordered" evidence="1">
    <location>
        <begin position="24"/>
        <end position="59"/>
    </location>
</feature>
<dbReference type="Gene3D" id="3.20.20.190">
    <property type="entry name" value="Phosphatidylinositol (PI) phosphodiesterase"/>
    <property type="match status" value="1"/>
</dbReference>
<dbReference type="EMBL" id="KV407455">
    <property type="protein sequence ID" value="KZF25644.1"/>
    <property type="molecule type" value="Genomic_DNA"/>
</dbReference>
<keyword evidence="2" id="KW-0812">Transmembrane</keyword>
<dbReference type="Pfam" id="PF26146">
    <property type="entry name" value="PI-PLC_X"/>
    <property type="match status" value="1"/>
</dbReference>
<protein>
    <submittedName>
        <fullName evidence="4">PLC-like phosphodiesterase</fullName>
    </submittedName>
</protein>
<dbReference type="AlphaFoldDB" id="A0A165J2L0"/>
<feature type="compositionally biased region" description="Polar residues" evidence="1">
    <location>
        <begin position="28"/>
        <end position="56"/>
    </location>
</feature>
<gene>
    <name evidence="4" type="ORF">L228DRAFT_80658</name>
</gene>
<dbReference type="PANTHER" id="PTHR13593:SF140">
    <property type="entry name" value="PLC-LIKE PHOSPHODIESTERASE"/>
    <property type="match status" value="1"/>
</dbReference>
<evidence type="ECO:0000313" key="4">
    <source>
        <dbReference type="EMBL" id="KZF25644.1"/>
    </source>
</evidence>
<sequence length="479" mass="50914">MLSLARLGFLALLASSAVVKVAADDDSTTSQHSSASRTGSRSIETLTITGTNSPTNIGPDGLPTGSGVSYISYATTVTVPTSTSTSTGTSTFGTLTGSGNSSTSTVVTATSQSVTLLVGGKLTTTAVLNGTLSSNATATMTGNSTSTSTSAAPTNTQPCNGWPEFCERKYSNITQVAAHNSMFDRPGNAASNQALDVLTQLDDGIRMLQGQAHLVNGTMYFCHTNCDILNAGPVEAYLRKVNEWVLTHPYDVVTILLGNGDYVDVGNFSTAFENSGIAKFAYQPPKIPMGIDDWPTLTSMILTGKRVVVFMDYQANQTKVPYILDEFSQMWETPFSPTDRDFPCDLQRPPKLSPDDAKKRMYMANHNLNTEINIATLGVNMLVPSNVLLNVTNNVTGYGSLGLMANSCETQWGRAPNFLLVDYYNVDNGTVFEVAAKHNNVTYSGPCCGLARSAAFRLEGSIFIATVVAATAILALILP</sequence>
<dbReference type="STRING" id="1328760.A0A165J2L0"/>
<dbReference type="OrthoDB" id="7984201at2759"/>
<dbReference type="PANTHER" id="PTHR13593">
    <property type="match status" value="1"/>
</dbReference>
<feature type="transmembrane region" description="Helical" evidence="2">
    <location>
        <begin position="460"/>
        <end position="478"/>
    </location>
</feature>
<evidence type="ECO:0000256" key="3">
    <source>
        <dbReference type="SAM" id="SignalP"/>
    </source>
</evidence>
<organism evidence="4 5">
    <name type="scientific">Xylona heveae (strain CBS 132557 / TC161)</name>
    <dbReference type="NCBI Taxonomy" id="1328760"/>
    <lineage>
        <taxon>Eukaryota</taxon>
        <taxon>Fungi</taxon>
        <taxon>Dikarya</taxon>
        <taxon>Ascomycota</taxon>
        <taxon>Pezizomycotina</taxon>
        <taxon>Xylonomycetes</taxon>
        <taxon>Xylonales</taxon>
        <taxon>Xylonaceae</taxon>
        <taxon>Xylona</taxon>
    </lineage>
</organism>
<dbReference type="GO" id="GO:0008081">
    <property type="term" value="F:phosphoric diester hydrolase activity"/>
    <property type="evidence" value="ECO:0007669"/>
    <property type="project" value="InterPro"/>
</dbReference>
<dbReference type="OMA" id="CNNYVEF"/>
<dbReference type="InterPro" id="IPR051057">
    <property type="entry name" value="PI-PLC_domain"/>
</dbReference>
<name>A0A165J2L0_XYLHT</name>
<accession>A0A165J2L0</accession>
<dbReference type="InterPro" id="IPR017946">
    <property type="entry name" value="PLC-like_Pdiesterase_TIM-brl"/>
</dbReference>
<keyword evidence="5" id="KW-1185">Reference proteome</keyword>
<feature type="signal peptide" evidence="3">
    <location>
        <begin position="1"/>
        <end position="23"/>
    </location>
</feature>
<dbReference type="GeneID" id="28902010"/>